<dbReference type="AlphaFoldDB" id="W2JJT6"/>
<evidence type="ECO:0000313" key="3">
    <source>
        <dbReference type="Proteomes" id="UP000053864"/>
    </source>
</evidence>
<accession>W2JJT6</accession>
<organism evidence="2 3">
    <name type="scientific">Phytophthora nicotianae</name>
    <name type="common">Potato buckeye rot agent</name>
    <name type="synonym">Phytophthora parasitica</name>
    <dbReference type="NCBI Taxonomy" id="4792"/>
    <lineage>
        <taxon>Eukaryota</taxon>
        <taxon>Sar</taxon>
        <taxon>Stramenopiles</taxon>
        <taxon>Oomycota</taxon>
        <taxon>Peronosporomycetes</taxon>
        <taxon>Peronosporales</taxon>
        <taxon>Peronosporaceae</taxon>
        <taxon>Phytophthora</taxon>
    </lineage>
</organism>
<reference evidence="2 3" key="1">
    <citation type="submission" date="2013-11" db="EMBL/GenBank/DDBJ databases">
        <title>The Genome Sequence of Phytophthora parasitica CJ05E6.</title>
        <authorList>
            <consortium name="The Broad Institute Genomics Platform"/>
            <person name="Russ C."/>
            <person name="Tyler B."/>
            <person name="Panabieres F."/>
            <person name="Shan W."/>
            <person name="Tripathy S."/>
            <person name="Grunwald N."/>
            <person name="Machado M."/>
            <person name="Johnson C.S."/>
            <person name="Arredondo F."/>
            <person name="Hong C."/>
            <person name="Coffey M."/>
            <person name="Young S.K."/>
            <person name="Zeng Q."/>
            <person name="Gargeya S."/>
            <person name="Fitzgerald M."/>
            <person name="Abouelleil A."/>
            <person name="Alvarado L."/>
            <person name="Chapman S.B."/>
            <person name="Gainer-Dewar J."/>
            <person name="Goldberg J."/>
            <person name="Griggs A."/>
            <person name="Gujja S."/>
            <person name="Hansen M."/>
            <person name="Howarth C."/>
            <person name="Imamovic A."/>
            <person name="Ireland A."/>
            <person name="Larimer J."/>
            <person name="McCowan C."/>
            <person name="Murphy C."/>
            <person name="Pearson M."/>
            <person name="Poon T.W."/>
            <person name="Priest M."/>
            <person name="Roberts A."/>
            <person name="Saif S."/>
            <person name="Shea T."/>
            <person name="Sykes S."/>
            <person name="Wortman J."/>
            <person name="Nusbaum C."/>
            <person name="Birren B."/>
        </authorList>
    </citation>
    <scope>NUCLEOTIDE SEQUENCE [LARGE SCALE GENOMIC DNA]</scope>
    <source>
        <strain evidence="2 3">CJ05E6</strain>
    </source>
</reference>
<protein>
    <submittedName>
        <fullName evidence="2">Uncharacterized protein</fullName>
    </submittedName>
</protein>
<name>W2JJT6_PHYNI</name>
<proteinExistence type="predicted"/>
<feature type="compositionally biased region" description="Basic and acidic residues" evidence="1">
    <location>
        <begin position="20"/>
        <end position="47"/>
    </location>
</feature>
<dbReference type="EMBL" id="KI671661">
    <property type="protein sequence ID" value="ETL46012.1"/>
    <property type="molecule type" value="Genomic_DNA"/>
</dbReference>
<dbReference type="Proteomes" id="UP000053864">
    <property type="component" value="Unassembled WGS sequence"/>
</dbReference>
<evidence type="ECO:0000313" key="2">
    <source>
        <dbReference type="EMBL" id="ETL46012.1"/>
    </source>
</evidence>
<gene>
    <name evidence="2" type="ORF">L916_04030</name>
</gene>
<feature type="region of interest" description="Disordered" evidence="1">
    <location>
        <begin position="1"/>
        <end position="59"/>
    </location>
</feature>
<sequence length="115" mass="12970">MQSNTEEGNAPTPLRTSPYGKDRSTPQERSPSQDREQRSTSEEDRPEAGQAGTSAGPSCSHFFPWSWARSYGRCSCRKHDDKCSFYSQTSSYNTPSRHFADEPSLNWCSTYSSRS</sequence>
<evidence type="ECO:0000256" key="1">
    <source>
        <dbReference type="SAM" id="MobiDB-lite"/>
    </source>
</evidence>